<feature type="binding site" evidence="7">
    <location>
        <position position="64"/>
    </location>
    <ligand>
        <name>ATP</name>
        <dbReference type="ChEBI" id="CHEBI:30616"/>
    </ligand>
</feature>
<evidence type="ECO:0000313" key="10">
    <source>
        <dbReference type="Proteomes" id="UP000436088"/>
    </source>
</evidence>
<dbReference type="GO" id="GO:0005524">
    <property type="term" value="F:ATP binding"/>
    <property type="evidence" value="ECO:0007669"/>
    <property type="project" value="UniProtKB-UniRule"/>
</dbReference>
<name>A0A6A3D480_HIBSY</name>
<dbReference type="SUPFAM" id="SSF56112">
    <property type="entry name" value="Protein kinase-like (PK-like)"/>
    <property type="match status" value="1"/>
</dbReference>
<dbReference type="InterPro" id="IPR050167">
    <property type="entry name" value="Ser_Thr_protein_kinase"/>
</dbReference>
<dbReference type="AlphaFoldDB" id="A0A6A3D480"/>
<dbReference type="InterPro" id="IPR011009">
    <property type="entry name" value="Kinase-like_dom_sf"/>
</dbReference>
<evidence type="ECO:0000256" key="4">
    <source>
        <dbReference type="ARBA" id="ARBA00022840"/>
    </source>
</evidence>
<evidence type="ECO:0000256" key="7">
    <source>
        <dbReference type="PROSITE-ProRule" id="PRU10141"/>
    </source>
</evidence>
<comment type="caution">
    <text evidence="9">The sequence shown here is derived from an EMBL/GenBank/DDBJ whole genome shotgun (WGS) entry which is preliminary data.</text>
</comment>
<dbReference type="InterPro" id="IPR017441">
    <property type="entry name" value="Protein_kinase_ATP_BS"/>
</dbReference>
<proteinExistence type="predicted"/>
<dbReference type="InterPro" id="IPR001245">
    <property type="entry name" value="Ser-Thr/Tyr_kinase_cat_dom"/>
</dbReference>
<dbReference type="PANTHER" id="PTHR23257:SF779">
    <property type="entry name" value="PROTEIN KINASE SUPERFAMILY PROTEIN"/>
    <property type="match status" value="1"/>
</dbReference>
<evidence type="ECO:0000256" key="1">
    <source>
        <dbReference type="ARBA" id="ARBA00022679"/>
    </source>
</evidence>
<dbReference type="Proteomes" id="UP000436088">
    <property type="component" value="Unassembled WGS sequence"/>
</dbReference>
<evidence type="ECO:0000256" key="3">
    <source>
        <dbReference type="ARBA" id="ARBA00022777"/>
    </source>
</evidence>
<dbReference type="Gene3D" id="3.30.200.20">
    <property type="entry name" value="Phosphorylase Kinase, domain 1"/>
    <property type="match status" value="1"/>
</dbReference>
<dbReference type="FunFam" id="3.30.200.20:FF:000034">
    <property type="entry name" value="Kinase suppressor of Ras 1"/>
    <property type="match status" value="1"/>
</dbReference>
<dbReference type="GO" id="GO:0005737">
    <property type="term" value="C:cytoplasm"/>
    <property type="evidence" value="ECO:0007669"/>
    <property type="project" value="TreeGrafter"/>
</dbReference>
<dbReference type="GO" id="GO:0007165">
    <property type="term" value="P:signal transduction"/>
    <property type="evidence" value="ECO:0007669"/>
    <property type="project" value="TreeGrafter"/>
</dbReference>
<evidence type="ECO:0000259" key="8">
    <source>
        <dbReference type="PROSITE" id="PS50011"/>
    </source>
</evidence>
<accession>A0A6A3D480</accession>
<evidence type="ECO:0000256" key="2">
    <source>
        <dbReference type="ARBA" id="ARBA00022741"/>
    </source>
</evidence>
<dbReference type="PROSITE" id="PS00107">
    <property type="entry name" value="PROTEIN_KINASE_ATP"/>
    <property type="match status" value="1"/>
</dbReference>
<dbReference type="PANTHER" id="PTHR23257">
    <property type="entry name" value="SERINE-THREONINE PROTEIN KINASE"/>
    <property type="match status" value="1"/>
</dbReference>
<organism evidence="9 10">
    <name type="scientific">Hibiscus syriacus</name>
    <name type="common">Rose of Sharon</name>
    <dbReference type="NCBI Taxonomy" id="106335"/>
    <lineage>
        <taxon>Eukaryota</taxon>
        <taxon>Viridiplantae</taxon>
        <taxon>Streptophyta</taxon>
        <taxon>Embryophyta</taxon>
        <taxon>Tracheophyta</taxon>
        <taxon>Spermatophyta</taxon>
        <taxon>Magnoliopsida</taxon>
        <taxon>eudicotyledons</taxon>
        <taxon>Gunneridae</taxon>
        <taxon>Pentapetalae</taxon>
        <taxon>rosids</taxon>
        <taxon>malvids</taxon>
        <taxon>Malvales</taxon>
        <taxon>Malvaceae</taxon>
        <taxon>Malvoideae</taxon>
        <taxon>Hibiscus</taxon>
    </lineage>
</organism>
<reference evidence="9" key="1">
    <citation type="submission" date="2019-09" db="EMBL/GenBank/DDBJ databases">
        <title>Draft genome information of white flower Hibiscus syriacus.</title>
        <authorList>
            <person name="Kim Y.-M."/>
        </authorList>
    </citation>
    <scope>NUCLEOTIDE SEQUENCE [LARGE SCALE GENOMIC DNA]</scope>
    <source>
        <strain evidence="9">YM2019G1</strain>
    </source>
</reference>
<keyword evidence="4 7" id="KW-0067">ATP-binding</keyword>
<gene>
    <name evidence="9" type="ORF">F3Y22_tig00000778pilonHSYRG00047</name>
</gene>
<evidence type="ECO:0000256" key="5">
    <source>
        <dbReference type="ARBA" id="ARBA00047899"/>
    </source>
</evidence>
<dbReference type="EMBL" id="VEPZ02000074">
    <property type="protein sequence ID" value="KAE8734049.1"/>
    <property type="molecule type" value="Genomic_DNA"/>
</dbReference>
<dbReference type="PROSITE" id="PS50011">
    <property type="entry name" value="PROTEIN_KINASE_DOM"/>
    <property type="match status" value="1"/>
</dbReference>
<dbReference type="GO" id="GO:0004674">
    <property type="term" value="F:protein serine/threonine kinase activity"/>
    <property type="evidence" value="ECO:0007669"/>
    <property type="project" value="UniProtKB-EC"/>
</dbReference>
<keyword evidence="10" id="KW-1185">Reference proteome</keyword>
<dbReference type="InterPro" id="IPR000719">
    <property type="entry name" value="Prot_kinase_dom"/>
</dbReference>
<sequence>MSCIEEETRSVVVSNGLTTSAQELTINQNLLIDSKLLFIGSKIGEGAHGKVYEGRYGDRIVAIKVLHRGSTAEERDALEGRFTREVNLMSRVKHENLVKFFGACKDPLMAMVTELLPGMSLRKYLLSIHPKILDLPVALNFALDIAPNQKNVKLADFGLAREESVTEMMTAETGTYRWMASELYSTVTLRQGEKKHYNNKVDVYSFGIVLWELLTNRMPFEGMSNLQAAYAAAFKQERPILPKDITPDLAFIIQSCWVEDPNMRSSFSQIVRMLNAFLSTLTPPPSSIPESDTSEKAGTSNGTITELSVRAKGKFAFLHQLFAAKRTRNS</sequence>
<dbReference type="CDD" id="cd13999">
    <property type="entry name" value="STKc_MAP3K-like"/>
    <property type="match status" value="1"/>
</dbReference>
<dbReference type="Pfam" id="PF07714">
    <property type="entry name" value="PK_Tyr_Ser-Thr"/>
    <property type="match status" value="2"/>
</dbReference>
<protein>
    <submittedName>
        <fullName evidence="9">Kinase superfamily protein isoform 2</fullName>
    </submittedName>
</protein>
<evidence type="ECO:0000313" key="9">
    <source>
        <dbReference type="EMBL" id="KAE8734049.1"/>
    </source>
</evidence>
<keyword evidence="2 7" id="KW-0547">Nucleotide-binding</keyword>
<keyword evidence="3 9" id="KW-0418">Kinase</keyword>
<comment type="catalytic activity">
    <reaction evidence="5">
        <text>L-threonyl-[protein] + ATP = O-phospho-L-threonyl-[protein] + ADP + H(+)</text>
        <dbReference type="Rhea" id="RHEA:46608"/>
        <dbReference type="Rhea" id="RHEA-COMP:11060"/>
        <dbReference type="Rhea" id="RHEA-COMP:11605"/>
        <dbReference type="ChEBI" id="CHEBI:15378"/>
        <dbReference type="ChEBI" id="CHEBI:30013"/>
        <dbReference type="ChEBI" id="CHEBI:30616"/>
        <dbReference type="ChEBI" id="CHEBI:61977"/>
        <dbReference type="ChEBI" id="CHEBI:456216"/>
        <dbReference type="EC" id="2.7.11.1"/>
    </reaction>
</comment>
<feature type="domain" description="Protein kinase" evidence="8">
    <location>
        <begin position="37"/>
        <end position="278"/>
    </location>
</feature>
<dbReference type="Gene3D" id="1.10.510.10">
    <property type="entry name" value="Transferase(Phosphotransferase) domain 1"/>
    <property type="match status" value="1"/>
</dbReference>
<comment type="catalytic activity">
    <reaction evidence="6">
        <text>L-seryl-[protein] + ATP = O-phospho-L-seryl-[protein] + ADP + H(+)</text>
        <dbReference type="Rhea" id="RHEA:17989"/>
        <dbReference type="Rhea" id="RHEA-COMP:9863"/>
        <dbReference type="Rhea" id="RHEA-COMP:11604"/>
        <dbReference type="ChEBI" id="CHEBI:15378"/>
        <dbReference type="ChEBI" id="CHEBI:29999"/>
        <dbReference type="ChEBI" id="CHEBI:30616"/>
        <dbReference type="ChEBI" id="CHEBI:83421"/>
        <dbReference type="ChEBI" id="CHEBI:456216"/>
        <dbReference type="EC" id="2.7.11.1"/>
    </reaction>
</comment>
<keyword evidence="1" id="KW-0808">Transferase</keyword>
<evidence type="ECO:0000256" key="6">
    <source>
        <dbReference type="ARBA" id="ARBA00048679"/>
    </source>
</evidence>